<evidence type="ECO:0000259" key="2">
    <source>
        <dbReference type="Pfam" id="PF18896"/>
    </source>
</evidence>
<dbReference type="SUPFAM" id="SSF53955">
    <property type="entry name" value="Lysozyme-like"/>
    <property type="match status" value="1"/>
</dbReference>
<dbReference type="Proteomes" id="UP000198507">
    <property type="component" value="Unassembled WGS sequence"/>
</dbReference>
<evidence type="ECO:0000256" key="1">
    <source>
        <dbReference type="SAM" id="SignalP"/>
    </source>
</evidence>
<feature type="chain" id="PRO_5011452202" description="Transglycosylase SLT domain-containing protein" evidence="1">
    <location>
        <begin position="40"/>
        <end position="169"/>
    </location>
</feature>
<dbReference type="InterPro" id="IPR023346">
    <property type="entry name" value="Lysozyme-like_dom_sf"/>
</dbReference>
<keyword evidence="1" id="KW-0732">Signal</keyword>
<dbReference type="InterPro" id="IPR043992">
    <property type="entry name" value="SLT_3"/>
</dbReference>
<dbReference type="AlphaFoldDB" id="A0A1H9YH90"/>
<keyword evidence="4" id="KW-1185">Reference proteome</keyword>
<protein>
    <recommendedName>
        <fullName evidence="2">Transglycosylase SLT domain-containing protein</fullName>
    </recommendedName>
</protein>
<dbReference type="EMBL" id="FOIE01000001">
    <property type="protein sequence ID" value="SES68335.1"/>
    <property type="molecule type" value="Genomic_DNA"/>
</dbReference>
<evidence type="ECO:0000313" key="4">
    <source>
        <dbReference type="Proteomes" id="UP000198507"/>
    </source>
</evidence>
<feature type="signal peptide" evidence="1">
    <location>
        <begin position="1"/>
        <end position="39"/>
    </location>
</feature>
<accession>A0A1H9YH90</accession>
<evidence type="ECO:0000313" key="3">
    <source>
        <dbReference type="EMBL" id="SES68335.1"/>
    </source>
</evidence>
<dbReference type="Pfam" id="PF18896">
    <property type="entry name" value="SLT_3"/>
    <property type="match status" value="1"/>
</dbReference>
<proteinExistence type="predicted"/>
<feature type="domain" description="Transglycosylase SLT" evidence="2">
    <location>
        <begin position="57"/>
        <end position="144"/>
    </location>
</feature>
<gene>
    <name evidence="3" type="ORF">SAMN04488546_0111</name>
</gene>
<dbReference type="RefSeq" id="WP_175486258.1">
    <property type="nucleotide sequence ID" value="NZ_FOIE01000001.1"/>
</dbReference>
<reference evidence="4" key="1">
    <citation type="submission" date="2016-10" db="EMBL/GenBank/DDBJ databases">
        <authorList>
            <person name="Varghese N."/>
            <person name="Submissions S."/>
        </authorList>
    </citation>
    <scope>NUCLEOTIDE SEQUENCE [LARGE SCALE GENOMIC DNA]</scope>
    <source>
        <strain evidence="4">DSM 44209</strain>
    </source>
</reference>
<name>A0A1H9YH90_9ACTN</name>
<sequence>MHQHILGTRRPVRAVPTLRLGVVTVLALVALAVPAPASAASDAADASASAAADLCATVASRAGFSGERLVTAVAVGMGESSCRADAQNPNGPTKGCPNGSVDRGLWQINSCWHPSVSKSCAYDAQCNANAAHRISAKGTNFKPWVAYTNGSYKKHLDAARAAVGRLGRT</sequence>
<organism evidence="3 4">
    <name type="scientific">Geodermatophilus poikilotrophus</name>
    <dbReference type="NCBI Taxonomy" id="1333667"/>
    <lineage>
        <taxon>Bacteria</taxon>
        <taxon>Bacillati</taxon>
        <taxon>Actinomycetota</taxon>
        <taxon>Actinomycetes</taxon>
        <taxon>Geodermatophilales</taxon>
        <taxon>Geodermatophilaceae</taxon>
        <taxon>Geodermatophilus</taxon>
    </lineage>
</organism>